<dbReference type="Proteomes" id="UP000215914">
    <property type="component" value="Unassembled WGS sequence"/>
</dbReference>
<dbReference type="EMBL" id="MNCJ02000321">
    <property type="protein sequence ID" value="KAF5802514.1"/>
    <property type="molecule type" value="Genomic_DNA"/>
</dbReference>
<organism evidence="1 2">
    <name type="scientific">Helianthus annuus</name>
    <name type="common">Common sunflower</name>
    <dbReference type="NCBI Taxonomy" id="4232"/>
    <lineage>
        <taxon>Eukaryota</taxon>
        <taxon>Viridiplantae</taxon>
        <taxon>Streptophyta</taxon>
        <taxon>Embryophyta</taxon>
        <taxon>Tracheophyta</taxon>
        <taxon>Spermatophyta</taxon>
        <taxon>Magnoliopsida</taxon>
        <taxon>eudicotyledons</taxon>
        <taxon>Gunneridae</taxon>
        <taxon>Pentapetalae</taxon>
        <taxon>asterids</taxon>
        <taxon>campanulids</taxon>
        <taxon>Asterales</taxon>
        <taxon>Asteraceae</taxon>
        <taxon>Asteroideae</taxon>
        <taxon>Heliantheae alliance</taxon>
        <taxon>Heliantheae</taxon>
        <taxon>Helianthus</taxon>
    </lineage>
</organism>
<protein>
    <submittedName>
        <fullName evidence="1">Uncharacterized protein</fullName>
    </submittedName>
</protein>
<comment type="caution">
    <text evidence="1">The sequence shown here is derived from an EMBL/GenBank/DDBJ whole genome shotgun (WGS) entry which is preliminary data.</text>
</comment>
<name>A0A9K3ITK0_HELAN</name>
<dbReference type="AlphaFoldDB" id="A0A9K3ITK0"/>
<gene>
    <name evidence="1" type="ORF">HanXRQr2_Chr06g0260371</name>
</gene>
<reference evidence="1" key="1">
    <citation type="journal article" date="2017" name="Nature">
        <title>The sunflower genome provides insights into oil metabolism, flowering and Asterid evolution.</title>
        <authorList>
            <person name="Badouin H."/>
            <person name="Gouzy J."/>
            <person name="Grassa C.J."/>
            <person name="Murat F."/>
            <person name="Staton S.E."/>
            <person name="Cottret L."/>
            <person name="Lelandais-Briere C."/>
            <person name="Owens G.L."/>
            <person name="Carrere S."/>
            <person name="Mayjonade B."/>
            <person name="Legrand L."/>
            <person name="Gill N."/>
            <person name="Kane N.C."/>
            <person name="Bowers J.E."/>
            <person name="Hubner S."/>
            <person name="Bellec A."/>
            <person name="Berard A."/>
            <person name="Berges H."/>
            <person name="Blanchet N."/>
            <person name="Boniface M.C."/>
            <person name="Brunel D."/>
            <person name="Catrice O."/>
            <person name="Chaidir N."/>
            <person name="Claudel C."/>
            <person name="Donnadieu C."/>
            <person name="Faraut T."/>
            <person name="Fievet G."/>
            <person name="Helmstetter N."/>
            <person name="King M."/>
            <person name="Knapp S.J."/>
            <person name="Lai Z."/>
            <person name="Le Paslier M.C."/>
            <person name="Lippi Y."/>
            <person name="Lorenzon L."/>
            <person name="Mandel J.R."/>
            <person name="Marage G."/>
            <person name="Marchand G."/>
            <person name="Marquand E."/>
            <person name="Bret-Mestries E."/>
            <person name="Morien E."/>
            <person name="Nambeesan S."/>
            <person name="Nguyen T."/>
            <person name="Pegot-Espagnet P."/>
            <person name="Pouilly N."/>
            <person name="Raftis F."/>
            <person name="Sallet E."/>
            <person name="Schiex T."/>
            <person name="Thomas J."/>
            <person name="Vandecasteele C."/>
            <person name="Vares D."/>
            <person name="Vear F."/>
            <person name="Vautrin S."/>
            <person name="Crespi M."/>
            <person name="Mangin B."/>
            <person name="Burke J.M."/>
            <person name="Salse J."/>
            <person name="Munos S."/>
            <person name="Vincourt P."/>
            <person name="Rieseberg L.H."/>
            <person name="Langlade N.B."/>
        </authorList>
    </citation>
    <scope>NUCLEOTIDE SEQUENCE</scope>
    <source>
        <tissue evidence="1">Leaves</tissue>
    </source>
</reference>
<evidence type="ECO:0000313" key="2">
    <source>
        <dbReference type="Proteomes" id="UP000215914"/>
    </source>
</evidence>
<proteinExistence type="predicted"/>
<accession>A0A9K3ITK0</accession>
<keyword evidence="2" id="KW-1185">Reference proteome</keyword>
<dbReference type="Gramene" id="mRNA:HanXRQr2_Chr06g0260371">
    <property type="protein sequence ID" value="mRNA:HanXRQr2_Chr06g0260371"/>
    <property type="gene ID" value="HanXRQr2_Chr06g0260371"/>
</dbReference>
<sequence>MGDLKVIFNNHNLRDLNRVSATISKLRKACQNSLVEALQKIQEGLLVGDRTYVELYEDPYVEVEPIVRLVYNPQLWEHNLKR</sequence>
<reference evidence="1" key="2">
    <citation type="submission" date="2020-06" db="EMBL/GenBank/DDBJ databases">
        <title>Helianthus annuus Genome sequencing and assembly Release 2.</title>
        <authorList>
            <person name="Gouzy J."/>
            <person name="Langlade N."/>
            <person name="Munos S."/>
        </authorList>
    </citation>
    <scope>NUCLEOTIDE SEQUENCE</scope>
    <source>
        <tissue evidence="1">Leaves</tissue>
    </source>
</reference>
<evidence type="ECO:0000313" key="1">
    <source>
        <dbReference type="EMBL" id="KAF5802514.1"/>
    </source>
</evidence>